<gene>
    <name evidence="1" type="ORF">F443_00323</name>
</gene>
<evidence type="ECO:0000313" key="2">
    <source>
        <dbReference type="Proteomes" id="UP000018721"/>
    </source>
</evidence>
<dbReference type="AlphaFoldDB" id="V9G219"/>
<accession>V9G219</accession>
<organism evidence="1 2">
    <name type="scientific">Phytophthora nicotianae P1569</name>
    <dbReference type="NCBI Taxonomy" id="1317065"/>
    <lineage>
        <taxon>Eukaryota</taxon>
        <taxon>Sar</taxon>
        <taxon>Stramenopiles</taxon>
        <taxon>Oomycota</taxon>
        <taxon>Peronosporomycetes</taxon>
        <taxon>Peronosporales</taxon>
        <taxon>Peronosporaceae</taxon>
        <taxon>Phytophthora</taxon>
    </lineage>
</organism>
<dbReference type="HOGENOM" id="CLU_2836820_0_0_1"/>
<keyword evidence="2" id="KW-1185">Reference proteome</keyword>
<protein>
    <submittedName>
        <fullName evidence="1">Uncharacterized protein</fullName>
    </submittedName>
</protein>
<sequence length="66" mass="7247">MQRASRASTPAGQRTWRSDERYPLDYILGYPSLTALTGITTCQARLFSSSVVTLMHPNGGDEALET</sequence>
<proteinExistence type="predicted"/>
<dbReference type="EMBL" id="ANIZ01000047">
    <property type="protein sequence ID" value="ETI57376.1"/>
    <property type="molecule type" value="Genomic_DNA"/>
</dbReference>
<name>V9G219_PHYNI</name>
<dbReference type="Proteomes" id="UP000018721">
    <property type="component" value="Unassembled WGS sequence"/>
</dbReference>
<comment type="caution">
    <text evidence="1">The sequence shown here is derived from an EMBL/GenBank/DDBJ whole genome shotgun (WGS) entry which is preliminary data.</text>
</comment>
<reference evidence="1 2" key="1">
    <citation type="submission" date="2013-11" db="EMBL/GenBank/DDBJ databases">
        <title>The Genome Sequence of Phytophthora parasitica P1569.</title>
        <authorList>
            <consortium name="The Broad Institute Genomics Platform"/>
            <person name="Russ C."/>
            <person name="Tyler B."/>
            <person name="Panabieres F."/>
            <person name="Shan W."/>
            <person name="Tripathy S."/>
            <person name="Grunwald N."/>
            <person name="Machado M."/>
            <person name="Johnson C.S."/>
            <person name="Arredondo F."/>
            <person name="Hong C."/>
            <person name="Coffey M."/>
            <person name="Young S.K."/>
            <person name="Zeng Q."/>
            <person name="Gargeya S."/>
            <person name="Fitzgerald M."/>
            <person name="Abouelleil A."/>
            <person name="Alvarado L."/>
            <person name="Chapman S.B."/>
            <person name="Gainer-Dewar J."/>
            <person name="Goldberg J."/>
            <person name="Griggs A."/>
            <person name="Gujja S."/>
            <person name="Hansen M."/>
            <person name="Howarth C."/>
            <person name="Imamovic A."/>
            <person name="Ireland A."/>
            <person name="Larimer J."/>
            <person name="McCowan C."/>
            <person name="Murphy C."/>
            <person name="Pearson M."/>
            <person name="Poon T.W."/>
            <person name="Priest M."/>
            <person name="Roberts A."/>
            <person name="Saif S."/>
            <person name="Shea T."/>
            <person name="Sykes S."/>
            <person name="Wortman J."/>
            <person name="Nusbaum C."/>
            <person name="Birren B."/>
        </authorList>
    </citation>
    <scope>NUCLEOTIDE SEQUENCE [LARGE SCALE GENOMIC DNA]</scope>
    <source>
        <strain evidence="1 2">P1569</strain>
    </source>
</reference>
<evidence type="ECO:0000313" key="1">
    <source>
        <dbReference type="EMBL" id="ETI57376.1"/>
    </source>
</evidence>